<protein>
    <submittedName>
        <fullName evidence="2">Uncharacterized protein</fullName>
    </submittedName>
</protein>
<dbReference type="EMBL" id="OD564748">
    <property type="protein sequence ID" value="CAD7439664.1"/>
    <property type="molecule type" value="Genomic_DNA"/>
</dbReference>
<keyword evidence="1" id="KW-0472">Membrane</keyword>
<dbReference type="AlphaFoldDB" id="A0A7R9HZE6"/>
<dbReference type="SUPFAM" id="SSF50494">
    <property type="entry name" value="Trypsin-like serine proteases"/>
    <property type="match status" value="1"/>
</dbReference>
<proteinExistence type="predicted"/>
<keyword evidence="1" id="KW-0812">Transmembrane</keyword>
<organism evidence="2">
    <name type="scientific">Timema bartmani</name>
    <dbReference type="NCBI Taxonomy" id="61472"/>
    <lineage>
        <taxon>Eukaryota</taxon>
        <taxon>Metazoa</taxon>
        <taxon>Ecdysozoa</taxon>
        <taxon>Arthropoda</taxon>
        <taxon>Hexapoda</taxon>
        <taxon>Insecta</taxon>
        <taxon>Pterygota</taxon>
        <taxon>Neoptera</taxon>
        <taxon>Polyneoptera</taxon>
        <taxon>Phasmatodea</taxon>
        <taxon>Timematodea</taxon>
        <taxon>Timematoidea</taxon>
        <taxon>Timematidae</taxon>
        <taxon>Timema</taxon>
    </lineage>
</organism>
<sequence>MKEAFQKYYLIGVVSFGAKRCGATTMPGVYTRVSYYLEGNIILLIDVHTTHPLFPFPLLKSVRTQHETSWQQHARDDNHRDSVSETGFFVRLSGIPAINHDKFTCSPRYTTYSGKLSPPALGRPITEWWPGGAWAIFMALNCRNDLPNVTRQSRSIDEGGTMEEHAFIALVVVLLGHLLTPVSIALPQLAVLDLLDLETRRFCWH</sequence>
<accession>A0A7R9HZE6</accession>
<dbReference type="Gene3D" id="2.40.10.10">
    <property type="entry name" value="Trypsin-like serine proteases"/>
    <property type="match status" value="1"/>
</dbReference>
<name>A0A7R9HZE6_9NEOP</name>
<dbReference type="InterPro" id="IPR009003">
    <property type="entry name" value="Peptidase_S1_PA"/>
</dbReference>
<feature type="transmembrane region" description="Helical" evidence="1">
    <location>
        <begin position="166"/>
        <end position="186"/>
    </location>
</feature>
<dbReference type="InterPro" id="IPR043504">
    <property type="entry name" value="Peptidase_S1_PA_chymotrypsin"/>
</dbReference>
<gene>
    <name evidence="2" type="ORF">TBIB3V08_LOCUS2212</name>
</gene>
<evidence type="ECO:0000256" key="1">
    <source>
        <dbReference type="SAM" id="Phobius"/>
    </source>
</evidence>
<evidence type="ECO:0000313" key="2">
    <source>
        <dbReference type="EMBL" id="CAD7439664.1"/>
    </source>
</evidence>
<reference evidence="2" key="1">
    <citation type="submission" date="2020-11" db="EMBL/GenBank/DDBJ databases">
        <authorList>
            <person name="Tran Van P."/>
        </authorList>
    </citation>
    <scope>NUCLEOTIDE SEQUENCE</scope>
</reference>
<keyword evidence="1" id="KW-1133">Transmembrane helix</keyword>